<dbReference type="SUPFAM" id="SSF51445">
    <property type="entry name" value="(Trans)glycosidases"/>
    <property type="match status" value="1"/>
</dbReference>
<evidence type="ECO:0000313" key="7">
    <source>
        <dbReference type="EMBL" id="OXB05942.1"/>
    </source>
</evidence>
<evidence type="ECO:0000313" key="9">
    <source>
        <dbReference type="Proteomes" id="UP000184216"/>
    </source>
</evidence>
<dbReference type="InterPro" id="IPR033452">
    <property type="entry name" value="GH30_C"/>
</dbReference>
<keyword evidence="9" id="KW-1185">Reference proteome</keyword>
<accession>A0AB36P3M7</accession>
<evidence type="ECO:0000313" key="8">
    <source>
        <dbReference type="EMBL" id="SHM17672.1"/>
    </source>
</evidence>
<reference evidence="8 9" key="2">
    <citation type="submission" date="2016-11" db="EMBL/GenBank/DDBJ databases">
        <authorList>
            <person name="Varghese N."/>
            <person name="Submissions S."/>
        </authorList>
    </citation>
    <scope>NUCLEOTIDE SEQUENCE [LARGE SCALE GENOMIC DNA]</scope>
    <source>
        <strain evidence="8 9">DSM 6368</strain>
    </source>
</reference>
<proteinExistence type="inferred from homology"/>
<dbReference type="GO" id="GO:0006680">
    <property type="term" value="P:glucosylceramide catabolic process"/>
    <property type="evidence" value="ECO:0007669"/>
    <property type="project" value="TreeGrafter"/>
</dbReference>
<dbReference type="PANTHER" id="PTHR11069:SF23">
    <property type="entry name" value="LYSOSOMAL ACID GLUCOSYLCERAMIDASE"/>
    <property type="match status" value="1"/>
</dbReference>
<dbReference type="Proteomes" id="UP000184216">
    <property type="component" value="Unassembled WGS sequence"/>
</dbReference>
<dbReference type="Pfam" id="PF02055">
    <property type="entry name" value="Glyco_hydro_30"/>
    <property type="match status" value="1"/>
</dbReference>
<keyword evidence="3 4" id="KW-0378">Hydrolase</keyword>
<dbReference type="GO" id="GO:0016020">
    <property type="term" value="C:membrane"/>
    <property type="evidence" value="ECO:0007669"/>
    <property type="project" value="GOC"/>
</dbReference>
<evidence type="ECO:0000256" key="2">
    <source>
        <dbReference type="ARBA" id="ARBA00022729"/>
    </source>
</evidence>
<evidence type="ECO:0000256" key="3">
    <source>
        <dbReference type="ARBA" id="ARBA00022801"/>
    </source>
</evidence>
<dbReference type="InterPro" id="IPR001139">
    <property type="entry name" value="Glyco_hydro_30"/>
</dbReference>
<name>A0AB36P3M7_9FLAO</name>
<comment type="similarity">
    <text evidence="1 4">Belongs to the glycosyl hydrolase 30 family.</text>
</comment>
<protein>
    <submittedName>
        <fullName evidence="8">Glucosylceramidase</fullName>
    </submittedName>
    <submittedName>
        <fullName evidence="7">Glycosyl hydrolase</fullName>
    </submittedName>
</protein>
<dbReference type="RefSeq" id="WP_073394952.1">
    <property type="nucleotide sequence ID" value="NZ_FRBX01000002.1"/>
</dbReference>
<keyword evidence="4" id="KW-0326">Glycosidase</keyword>
<dbReference type="EMBL" id="MUHB01000007">
    <property type="protein sequence ID" value="OXB05942.1"/>
    <property type="molecule type" value="Genomic_DNA"/>
</dbReference>
<dbReference type="PRINTS" id="PR00843">
    <property type="entry name" value="GLHYDRLASE30"/>
</dbReference>
<evidence type="ECO:0000256" key="1">
    <source>
        <dbReference type="ARBA" id="ARBA00005382"/>
    </source>
</evidence>
<sequence>MKSISSIFLTSILILQANYSSSQNAGSPGVSSSKSNKKIQIYTTAENSDLKLSLSNNLISKEKATVFIEIDASKTFQTFLGIGGAITDASAEVFAKLSPEKQQEFLTAYYDKNKGIGYSLARTNIHSCDFSSESYTYIAEGDKDLKTFNIDHDRKFRIPLLKRAIKTADGKLTLFVSPWSPPAFMKDNNDILHGGVLLPEFAQSWANYYAKFIKEYQKEGIPVWGLTIQNEPMATQRWESCIYTPEAERDFLKNFLGPTLEKDGLGDKKIIIWDHNRGDMLEKRAQLVFSDPEVSKYAWGIGFHWYETWNGGTPKFESVGNVHKAFPNKNLLFTEGCIEKFDATKFQFWGNAERYGLNMINDFNNGTVGWTDWNILLDQNGGPNHVGNFCFAPIHADTNTGQLIYTPMYYYIGHLSKFVRPDAKRISETVSDKVLLSTSFKNTDGKIATIVMNQSDKNVVYTITVKSQKNTITIPAHAMQTLVY</sequence>
<dbReference type="Pfam" id="PF17189">
    <property type="entry name" value="Glyco_hydro_30C"/>
    <property type="match status" value="1"/>
</dbReference>
<dbReference type="InterPro" id="IPR033453">
    <property type="entry name" value="Glyco_hydro_30_TIM-barrel"/>
</dbReference>
<dbReference type="Proteomes" id="UP000198431">
    <property type="component" value="Unassembled WGS sequence"/>
</dbReference>
<organism evidence="7 10">
    <name type="scientific">Flavobacterium pectinovorum</name>
    <dbReference type="NCBI Taxonomy" id="29533"/>
    <lineage>
        <taxon>Bacteria</taxon>
        <taxon>Pseudomonadati</taxon>
        <taxon>Bacteroidota</taxon>
        <taxon>Flavobacteriia</taxon>
        <taxon>Flavobacteriales</taxon>
        <taxon>Flavobacteriaceae</taxon>
        <taxon>Flavobacterium</taxon>
    </lineage>
</organism>
<keyword evidence="2" id="KW-0732">Signal</keyword>
<reference evidence="7 10" key="1">
    <citation type="submission" date="2016-11" db="EMBL/GenBank/DDBJ databases">
        <title>Whole genomes of Flavobacteriaceae.</title>
        <authorList>
            <person name="Stine C."/>
            <person name="Li C."/>
            <person name="Tadesse D."/>
        </authorList>
    </citation>
    <scope>NUCLEOTIDE SEQUENCE [LARGE SCALE GENOMIC DNA]</scope>
    <source>
        <strain evidence="7 10">ATCC 19366</strain>
    </source>
</reference>
<dbReference type="Gene3D" id="3.20.20.80">
    <property type="entry name" value="Glycosidases"/>
    <property type="match status" value="1"/>
</dbReference>
<gene>
    <name evidence="7" type="ORF">B0A72_08005</name>
    <name evidence="8" type="ORF">SAMN05444387_2118</name>
</gene>
<dbReference type="GO" id="GO:0004348">
    <property type="term" value="F:glucosylceramidase activity"/>
    <property type="evidence" value="ECO:0007669"/>
    <property type="project" value="InterPro"/>
</dbReference>
<dbReference type="EMBL" id="FRBX01000002">
    <property type="protein sequence ID" value="SHM17672.1"/>
    <property type="molecule type" value="Genomic_DNA"/>
</dbReference>
<dbReference type="Gene3D" id="2.60.40.1180">
    <property type="entry name" value="Golgi alpha-mannosidase II"/>
    <property type="match status" value="1"/>
</dbReference>
<feature type="domain" description="Glycosyl hydrolase family 30 TIM-barrel" evidence="5">
    <location>
        <begin position="81"/>
        <end position="419"/>
    </location>
</feature>
<dbReference type="PANTHER" id="PTHR11069">
    <property type="entry name" value="GLUCOSYLCERAMIDASE"/>
    <property type="match status" value="1"/>
</dbReference>
<dbReference type="AlphaFoldDB" id="A0AB36P3M7"/>
<dbReference type="InterPro" id="IPR017853">
    <property type="entry name" value="GH"/>
</dbReference>
<feature type="domain" description="Glycosyl hydrolase family 30 beta sandwich" evidence="6">
    <location>
        <begin position="422"/>
        <end position="482"/>
    </location>
</feature>
<evidence type="ECO:0000313" key="10">
    <source>
        <dbReference type="Proteomes" id="UP000198431"/>
    </source>
</evidence>
<comment type="caution">
    <text evidence="7">The sequence shown here is derived from an EMBL/GenBank/DDBJ whole genome shotgun (WGS) entry which is preliminary data.</text>
</comment>
<evidence type="ECO:0000256" key="4">
    <source>
        <dbReference type="RuleBase" id="RU361188"/>
    </source>
</evidence>
<dbReference type="InterPro" id="IPR013780">
    <property type="entry name" value="Glyco_hydro_b"/>
</dbReference>
<evidence type="ECO:0000259" key="6">
    <source>
        <dbReference type="Pfam" id="PF17189"/>
    </source>
</evidence>
<evidence type="ECO:0000259" key="5">
    <source>
        <dbReference type="Pfam" id="PF02055"/>
    </source>
</evidence>